<evidence type="ECO:0000256" key="1">
    <source>
        <dbReference type="SAM" id="SignalP"/>
    </source>
</evidence>
<evidence type="ECO:0000313" key="3">
    <source>
        <dbReference type="Proteomes" id="UP000024837"/>
    </source>
</evidence>
<accession>W7HWI7</accession>
<reference evidence="2 3" key="1">
    <citation type="submission" date="2013-05" db="EMBL/GenBank/DDBJ databases">
        <title>Drechslerella stenobrocha genome reveals carnivorous origination and mechanical trapping mechanism of predatory fungi.</title>
        <authorList>
            <person name="Liu X."/>
            <person name="Zhang W."/>
            <person name="Liu K."/>
        </authorList>
    </citation>
    <scope>NUCLEOTIDE SEQUENCE [LARGE SCALE GENOMIC DNA]</scope>
    <source>
        <strain evidence="2 3">248</strain>
    </source>
</reference>
<name>W7HWI7_9PEZI</name>
<protein>
    <submittedName>
        <fullName evidence="2">Uncharacterized protein</fullName>
    </submittedName>
</protein>
<evidence type="ECO:0000313" key="2">
    <source>
        <dbReference type="EMBL" id="EWC48506.1"/>
    </source>
</evidence>
<feature type="chain" id="PRO_5004895734" evidence="1">
    <location>
        <begin position="17"/>
        <end position="102"/>
    </location>
</feature>
<keyword evidence="1" id="KW-0732">Signal</keyword>
<keyword evidence="3" id="KW-1185">Reference proteome</keyword>
<dbReference type="Proteomes" id="UP000024837">
    <property type="component" value="Unassembled WGS sequence"/>
</dbReference>
<dbReference type="AlphaFoldDB" id="W7HWI7"/>
<gene>
    <name evidence="2" type="ORF">DRE_07732</name>
</gene>
<dbReference type="EMBL" id="KI966378">
    <property type="protein sequence ID" value="EWC48506.1"/>
    <property type="molecule type" value="Genomic_DNA"/>
</dbReference>
<dbReference type="HOGENOM" id="CLU_2277408_0_0_1"/>
<proteinExistence type="predicted"/>
<organism evidence="2 3">
    <name type="scientific">Drechslerella stenobrocha 248</name>
    <dbReference type="NCBI Taxonomy" id="1043628"/>
    <lineage>
        <taxon>Eukaryota</taxon>
        <taxon>Fungi</taxon>
        <taxon>Dikarya</taxon>
        <taxon>Ascomycota</taxon>
        <taxon>Pezizomycotina</taxon>
        <taxon>Orbiliomycetes</taxon>
        <taxon>Orbiliales</taxon>
        <taxon>Orbiliaceae</taxon>
        <taxon>Drechslerella</taxon>
    </lineage>
</organism>
<sequence length="102" mass="10738">MYFPVAALFLAAAAVAAPNPIPIRPDACPTTTMRRTMDLSPVATEYVATVVKTVEHVCANNFAPGCAYVTKYLPMGPGPVVFKTSTVYATATVTVDACETAH</sequence>
<feature type="signal peptide" evidence="1">
    <location>
        <begin position="1"/>
        <end position="16"/>
    </location>
</feature>